<keyword evidence="6 8" id="KW-0802">TPR repeat</keyword>
<dbReference type="PANTHER" id="PTHR45641:SF1">
    <property type="entry name" value="AAA+ ATPASE DOMAIN-CONTAINING PROTEIN"/>
    <property type="match status" value="1"/>
</dbReference>
<dbReference type="InterPro" id="IPR019734">
    <property type="entry name" value="TPR_rpt"/>
</dbReference>
<dbReference type="Proteomes" id="UP000663866">
    <property type="component" value="Unassembled WGS sequence"/>
</dbReference>
<dbReference type="PROSITE" id="PS50005">
    <property type="entry name" value="TPR"/>
    <property type="match status" value="1"/>
</dbReference>
<name>A0A820H929_9BILA</name>
<dbReference type="Gene3D" id="1.25.40.10">
    <property type="entry name" value="Tetratricopeptide repeat domain"/>
    <property type="match status" value="2"/>
</dbReference>
<evidence type="ECO:0000313" key="12">
    <source>
        <dbReference type="Proteomes" id="UP000663866"/>
    </source>
</evidence>
<comment type="catalytic activity">
    <reaction evidence="7 9">
        <text>L-arginyl-[protein] + NAD(+) = N(omega)-(ADP-D-ribosyl)-L-arginyl-[protein] + nicotinamide + H(+)</text>
        <dbReference type="Rhea" id="RHEA:19149"/>
        <dbReference type="Rhea" id="RHEA-COMP:10532"/>
        <dbReference type="Rhea" id="RHEA-COMP:15087"/>
        <dbReference type="ChEBI" id="CHEBI:15378"/>
        <dbReference type="ChEBI" id="CHEBI:17154"/>
        <dbReference type="ChEBI" id="CHEBI:29965"/>
        <dbReference type="ChEBI" id="CHEBI:57540"/>
        <dbReference type="ChEBI" id="CHEBI:142554"/>
        <dbReference type="EC" id="2.4.2.31"/>
    </reaction>
</comment>
<evidence type="ECO:0000313" key="10">
    <source>
        <dbReference type="EMBL" id="CAF2059368.1"/>
    </source>
</evidence>
<dbReference type="SUPFAM" id="SSF48452">
    <property type="entry name" value="TPR-like"/>
    <property type="match status" value="1"/>
</dbReference>
<organism evidence="11 12">
    <name type="scientific">Rotaria magnacalcarata</name>
    <dbReference type="NCBI Taxonomy" id="392030"/>
    <lineage>
        <taxon>Eukaryota</taxon>
        <taxon>Metazoa</taxon>
        <taxon>Spiralia</taxon>
        <taxon>Gnathifera</taxon>
        <taxon>Rotifera</taxon>
        <taxon>Eurotatoria</taxon>
        <taxon>Bdelloidea</taxon>
        <taxon>Philodinida</taxon>
        <taxon>Philodinidae</taxon>
        <taxon>Rotaria</taxon>
    </lineage>
</organism>
<evidence type="ECO:0000256" key="5">
    <source>
        <dbReference type="ARBA" id="ARBA00022737"/>
    </source>
</evidence>
<evidence type="ECO:0000256" key="1">
    <source>
        <dbReference type="ARBA" id="ARBA00009558"/>
    </source>
</evidence>
<proteinExistence type="inferred from homology"/>
<feature type="non-terminal residue" evidence="11">
    <location>
        <position position="505"/>
    </location>
</feature>
<keyword evidence="2 9" id="KW-0328">Glycosyltransferase</keyword>
<evidence type="ECO:0000256" key="8">
    <source>
        <dbReference type="PROSITE-ProRule" id="PRU00339"/>
    </source>
</evidence>
<evidence type="ECO:0000256" key="3">
    <source>
        <dbReference type="ARBA" id="ARBA00022679"/>
    </source>
</evidence>
<dbReference type="EMBL" id="CAJNRF010004400">
    <property type="protein sequence ID" value="CAF2059368.1"/>
    <property type="molecule type" value="Genomic_DNA"/>
</dbReference>
<feature type="repeat" description="TPR" evidence="8">
    <location>
        <begin position="404"/>
        <end position="437"/>
    </location>
</feature>
<evidence type="ECO:0000256" key="4">
    <source>
        <dbReference type="ARBA" id="ARBA00022695"/>
    </source>
</evidence>
<dbReference type="InterPro" id="IPR011990">
    <property type="entry name" value="TPR-like_helical_dom_sf"/>
</dbReference>
<evidence type="ECO:0000256" key="2">
    <source>
        <dbReference type="ARBA" id="ARBA00022676"/>
    </source>
</evidence>
<keyword evidence="9" id="KW-0520">NAD</keyword>
<protein>
    <recommendedName>
        <fullName evidence="9">NAD(P)(+)--arginine ADP-ribosyltransferase</fullName>
        <ecNumber evidence="9">2.4.2.31</ecNumber>
    </recommendedName>
    <alternativeName>
        <fullName evidence="9">Mono(ADP-ribosyl)transferase</fullName>
    </alternativeName>
</protein>
<keyword evidence="3 9" id="KW-0808">Transferase</keyword>
<dbReference type="EC" id="2.4.2.31" evidence="9"/>
<accession>A0A820H929</accession>
<dbReference type="SUPFAM" id="SSF56399">
    <property type="entry name" value="ADP-ribosylation"/>
    <property type="match status" value="1"/>
</dbReference>
<gene>
    <name evidence="11" type="ORF">OVN521_LOCUS30883</name>
    <name evidence="10" type="ORF">WKI299_LOCUS11810</name>
</gene>
<evidence type="ECO:0000256" key="9">
    <source>
        <dbReference type="RuleBase" id="RU361228"/>
    </source>
</evidence>
<dbReference type="SMART" id="SM00028">
    <property type="entry name" value="TPR"/>
    <property type="match status" value="4"/>
</dbReference>
<evidence type="ECO:0000256" key="7">
    <source>
        <dbReference type="ARBA" id="ARBA00047597"/>
    </source>
</evidence>
<reference evidence="11" key="1">
    <citation type="submission" date="2021-02" db="EMBL/GenBank/DDBJ databases">
        <authorList>
            <person name="Nowell W R."/>
        </authorList>
    </citation>
    <scope>NUCLEOTIDE SEQUENCE</scope>
</reference>
<evidence type="ECO:0000256" key="6">
    <source>
        <dbReference type="ARBA" id="ARBA00022803"/>
    </source>
</evidence>
<dbReference type="InterPro" id="IPR000768">
    <property type="entry name" value="ART"/>
</dbReference>
<dbReference type="EMBL" id="CAJOBG010012673">
    <property type="protein sequence ID" value="CAF4289936.1"/>
    <property type="molecule type" value="Genomic_DNA"/>
</dbReference>
<comment type="caution">
    <text evidence="11">The sequence shown here is derived from an EMBL/GenBank/DDBJ whole genome shotgun (WGS) entry which is preliminary data.</text>
</comment>
<dbReference type="GO" id="GO:0016779">
    <property type="term" value="F:nucleotidyltransferase activity"/>
    <property type="evidence" value="ECO:0007669"/>
    <property type="project" value="UniProtKB-KW"/>
</dbReference>
<sequence>MNHLISIYHDFSQVYSIYVPRSELDESPGVKHYQKLKYFSNQEQLMRQLTVDLKRSTHNLIDFDVISGSADFTKPNEVINKQEATFMFAQLLKEVFLGMTDIDRSDMIDYCRTNYANNPRQLELIGLFERDYRGHTPLWWYSLDGFLYRMLNKALRTQDISTMYALRTFIRDLHNQLMELSNAVSETEPLILYRGQQMYTSDFNKLRTNQGGLLSVKTFLSTSKNENVALTYAGTTNISSGEIATLFRITVNLLKHFHIPLANIKEISQFTEENEYLFSMGSVFRINKIENLSNNIECVHLELTSDHDPQLSQMTNYIRQKLRSRYDLTSLGRLMWEMGNFKKAEELYLNAVERETNSSNLAALHNQLGALYDELGNHLKALEHYQLCTTIKQSYLPLNDASFAISYTNIGLAHQNLERNDLAIEHLQKALEIASNAPEMNQELLGSIHNNIAGILDEQGQFDEPLEHYRKGLEYRLACLPDIHPDIATSYSDIGFFYIEHGHYE</sequence>
<dbReference type="PANTHER" id="PTHR45641">
    <property type="entry name" value="TETRATRICOPEPTIDE REPEAT PROTEIN (AFU_ORTHOLOGUE AFUA_6G03870)"/>
    <property type="match status" value="1"/>
</dbReference>
<keyword evidence="12" id="KW-1185">Reference proteome</keyword>
<keyword evidence="9" id="KW-0521">NADP</keyword>
<dbReference type="AlphaFoldDB" id="A0A820H929"/>
<dbReference type="PROSITE" id="PS51996">
    <property type="entry name" value="TR_MART"/>
    <property type="match status" value="1"/>
</dbReference>
<keyword evidence="4" id="KW-0548">Nucleotidyltransferase</keyword>
<keyword evidence="5" id="KW-0677">Repeat</keyword>
<dbReference type="GO" id="GO:0106274">
    <property type="term" value="F:NAD+-protein-arginine ADP-ribosyltransferase activity"/>
    <property type="evidence" value="ECO:0007669"/>
    <property type="project" value="UniProtKB-EC"/>
</dbReference>
<dbReference type="Pfam" id="PF13424">
    <property type="entry name" value="TPR_12"/>
    <property type="match status" value="2"/>
</dbReference>
<evidence type="ECO:0000313" key="11">
    <source>
        <dbReference type="EMBL" id="CAF4289936.1"/>
    </source>
</evidence>
<dbReference type="Pfam" id="PF01129">
    <property type="entry name" value="ART"/>
    <property type="match status" value="1"/>
</dbReference>
<comment type="similarity">
    <text evidence="1 9">Belongs to the Arg-specific ADP-ribosyltransferase family.</text>
</comment>
<dbReference type="Gene3D" id="3.90.176.10">
    <property type="entry name" value="Toxin ADP-ribosyltransferase, Chain A, domain 1"/>
    <property type="match status" value="1"/>
</dbReference>
<dbReference type="Proteomes" id="UP000663856">
    <property type="component" value="Unassembled WGS sequence"/>
</dbReference>